<keyword evidence="2" id="KW-1185">Reference proteome</keyword>
<gene>
    <name evidence="1" type="ORF">CPB83DRAFT_886093</name>
</gene>
<name>A0A9P6E9B0_9AGAR</name>
<evidence type="ECO:0000313" key="2">
    <source>
        <dbReference type="Proteomes" id="UP000807306"/>
    </source>
</evidence>
<evidence type="ECO:0008006" key="3">
    <source>
        <dbReference type="Google" id="ProtNLM"/>
    </source>
</evidence>
<dbReference type="EMBL" id="MU157894">
    <property type="protein sequence ID" value="KAF9524743.1"/>
    <property type="molecule type" value="Genomic_DNA"/>
</dbReference>
<evidence type="ECO:0000313" key="1">
    <source>
        <dbReference type="EMBL" id="KAF9524743.1"/>
    </source>
</evidence>
<sequence>MTSSPLVNLSDELRLVIVEIVESEKQCRRDLLNLSSTCRSYRTFLSPNIFTKVTLRNDEESGLAIQVFLCSERSIFVKELHYQGVTVVPADHVSGDIVEVEEQEEQATVLSEPTREVLCDLKRFPNLERLTVEFPWRKGDIDVGFYHFEEVESDVQVLEREEEDTWRALMAKTYAAIGENKDSSTVKSLDLRGLMARVVSSWWTVDFQTFLGSLQDFRLSTVAMDNGAGWCQNTHNGYLDFLFQLGDNLTSHLHAAETLFIAGNNKGPIGCSGMRHALSSLKVKDMPKLRHLHLQYFFLDPPLIEFIESHIETLETIVLDECFGTWDHSYQTLASDGYGWKEFFDGIQAKKPRRLAQFDITWKNIEFPWDKEYRKIDENSDQVRTGKSLLESGRLAFMYAHLDDKYGMLFQDDDANLEQLIGGEDFEAYCRLMVIVKENSAITQSRLES</sequence>
<comment type="caution">
    <text evidence="1">The sequence shown here is derived from an EMBL/GenBank/DDBJ whole genome shotgun (WGS) entry which is preliminary data.</text>
</comment>
<dbReference type="SUPFAM" id="SSF52047">
    <property type="entry name" value="RNI-like"/>
    <property type="match status" value="1"/>
</dbReference>
<dbReference type="OrthoDB" id="5410873at2759"/>
<proteinExistence type="predicted"/>
<dbReference type="AlphaFoldDB" id="A0A9P6E9B0"/>
<reference evidence="1" key="1">
    <citation type="submission" date="2020-11" db="EMBL/GenBank/DDBJ databases">
        <authorList>
            <consortium name="DOE Joint Genome Institute"/>
            <person name="Ahrendt S."/>
            <person name="Riley R."/>
            <person name="Andreopoulos W."/>
            <person name="Labutti K."/>
            <person name="Pangilinan J."/>
            <person name="Ruiz-Duenas F.J."/>
            <person name="Barrasa J.M."/>
            <person name="Sanchez-Garcia M."/>
            <person name="Camarero S."/>
            <person name="Miyauchi S."/>
            <person name="Serrano A."/>
            <person name="Linde D."/>
            <person name="Babiker R."/>
            <person name="Drula E."/>
            <person name="Ayuso-Fernandez I."/>
            <person name="Pacheco R."/>
            <person name="Padilla G."/>
            <person name="Ferreira P."/>
            <person name="Barriuso J."/>
            <person name="Kellner H."/>
            <person name="Castanera R."/>
            <person name="Alfaro M."/>
            <person name="Ramirez L."/>
            <person name="Pisabarro A.G."/>
            <person name="Kuo A."/>
            <person name="Tritt A."/>
            <person name="Lipzen A."/>
            <person name="He G."/>
            <person name="Yan M."/>
            <person name="Ng V."/>
            <person name="Cullen D."/>
            <person name="Martin F."/>
            <person name="Rosso M.-N."/>
            <person name="Henrissat B."/>
            <person name="Hibbett D."/>
            <person name="Martinez A.T."/>
            <person name="Grigoriev I.V."/>
        </authorList>
    </citation>
    <scope>NUCLEOTIDE SEQUENCE</scope>
    <source>
        <strain evidence="1">CBS 506.95</strain>
    </source>
</reference>
<accession>A0A9P6E9B0</accession>
<dbReference type="Proteomes" id="UP000807306">
    <property type="component" value="Unassembled WGS sequence"/>
</dbReference>
<organism evidence="1 2">
    <name type="scientific">Crepidotus variabilis</name>
    <dbReference type="NCBI Taxonomy" id="179855"/>
    <lineage>
        <taxon>Eukaryota</taxon>
        <taxon>Fungi</taxon>
        <taxon>Dikarya</taxon>
        <taxon>Basidiomycota</taxon>
        <taxon>Agaricomycotina</taxon>
        <taxon>Agaricomycetes</taxon>
        <taxon>Agaricomycetidae</taxon>
        <taxon>Agaricales</taxon>
        <taxon>Agaricineae</taxon>
        <taxon>Crepidotaceae</taxon>
        <taxon>Crepidotus</taxon>
    </lineage>
</organism>
<protein>
    <recommendedName>
        <fullName evidence="3">F-box domain-containing protein</fullName>
    </recommendedName>
</protein>